<comment type="caution">
    <text evidence="9">The sequence shown here is derived from an EMBL/GenBank/DDBJ whole genome shotgun (WGS) entry which is preliminary data.</text>
</comment>
<evidence type="ECO:0000256" key="5">
    <source>
        <dbReference type="ARBA" id="ARBA00023128"/>
    </source>
</evidence>
<dbReference type="GO" id="GO:0001401">
    <property type="term" value="C:SAM complex"/>
    <property type="evidence" value="ECO:0007669"/>
    <property type="project" value="InterPro"/>
</dbReference>
<protein>
    <recommendedName>
        <fullName evidence="11">Metaxin</fullName>
    </recommendedName>
</protein>
<evidence type="ECO:0000256" key="1">
    <source>
        <dbReference type="ARBA" id="ARBA00004294"/>
    </source>
</evidence>
<dbReference type="OrthoDB" id="198787at2759"/>
<dbReference type="InterPro" id="IPR050931">
    <property type="entry name" value="Mito_Protein_Transport_Metaxin"/>
</dbReference>
<dbReference type="Pfam" id="PF17171">
    <property type="entry name" value="GST_C_6"/>
    <property type="match status" value="1"/>
</dbReference>
<feature type="domain" description="Mitochondrial outer membrane transport complex Sam37/metaxin N-terminal" evidence="7">
    <location>
        <begin position="63"/>
        <end position="180"/>
    </location>
</feature>
<evidence type="ECO:0000259" key="8">
    <source>
        <dbReference type="Pfam" id="PF17171"/>
    </source>
</evidence>
<dbReference type="EMBL" id="JAEPRA010000019">
    <property type="protein sequence ID" value="KAG2173378.1"/>
    <property type="molecule type" value="Genomic_DNA"/>
</dbReference>
<evidence type="ECO:0000313" key="9">
    <source>
        <dbReference type="EMBL" id="KAG2173378.1"/>
    </source>
</evidence>
<reference evidence="9" key="1">
    <citation type="submission" date="2020-12" db="EMBL/GenBank/DDBJ databases">
        <title>Metabolic potential, ecology and presence of endohyphal bacteria is reflected in genomic diversity of Mucoromycotina.</title>
        <authorList>
            <person name="Muszewska A."/>
            <person name="Okrasinska A."/>
            <person name="Steczkiewicz K."/>
            <person name="Drgas O."/>
            <person name="Orlowska M."/>
            <person name="Perlinska-Lenart U."/>
            <person name="Aleksandrzak-Piekarczyk T."/>
            <person name="Szatraj K."/>
            <person name="Zielenkiewicz U."/>
            <person name="Pilsyk S."/>
            <person name="Malc E."/>
            <person name="Mieczkowski P."/>
            <person name="Kruszewska J.S."/>
            <person name="Biernat P."/>
            <person name="Pawlowska J."/>
        </authorList>
    </citation>
    <scope>NUCLEOTIDE SEQUENCE</scope>
    <source>
        <strain evidence="9">WA0000051536</strain>
    </source>
</reference>
<name>A0A8H7UB23_9FUNG</name>
<dbReference type="PANTHER" id="PTHR12289">
    <property type="entry name" value="METAXIN RELATED"/>
    <property type="match status" value="1"/>
</dbReference>
<feature type="domain" description="Metaxin glutathione S-transferase" evidence="8">
    <location>
        <begin position="206"/>
        <end position="281"/>
    </location>
</feature>
<organism evidence="9 10">
    <name type="scientific">Umbelopsis vinacea</name>
    <dbReference type="NCBI Taxonomy" id="44442"/>
    <lineage>
        <taxon>Eukaryota</taxon>
        <taxon>Fungi</taxon>
        <taxon>Fungi incertae sedis</taxon>
        <taxon>Mucoromycota</taxon>
        <taxon>Mucoromycotina</taxon>
        <taxon>Umbelopsidomycetes</taxon>
        <taxon>Umbelopsidales</taxon>
        <taxon>Umbelopsidaceae</taxon>
        <taxon>Umbelopsis</taxon>
    </lineage>
</organism>
<evidence type="ECO:0000256" key="6">
    <source>
        <dbReference type="ARBA" id="ARBA00023136"/>
    </source>
</evidence>
<dbReference type="InterPro" id="IPR033468">
    <property type="entry name" value="Metaxin_GST"/>
</dbReference>
<evidence type="ECO:0000256" key="2">
    <source>
        <dbReference type="ARBA" id="ARBA00022448"/>
    </source>
</evidence>
<dbReference type="AlphaFoldDB" id="A0A8H7UB23"/>
<evidence type="ECO:0000256" key="4">
    <source>
        <dbReference type="ARBA" id="ARBA00022927"/>
    </source>
</evidence>
<evidence type="ECO:0000259" key="7">
    <source>
        <dbReference type="Pfam" id="PF10568"/>
    </source>
</evidence>
<evidence type="ECO:0000256" key="3">
    <source>
        <dbReference type="ARBA" id="ARBA00022787"/>
    </source>
</evidence>
<gene>
    <name evidence="9" type="ORF">INT44_008730</name>
</gene>
<keyword evidence="4" id="KW-0653">Protein transport</keyword>
<sequence>MSRPQLPALPTIELPAFLEPLKLKKFPLKTFPATYEPTRPTKPTLQVFGPGWEGKQASFDVDCLSMQVYLKFCGVDFDVVHSNEPYASPKVKLPYLVVPPDHCLYGEQIHHWLQKNEKSKKLGKEAEDIESKAYVTMIEKKLGAALLFTLWLEPLNASELTSAKYFGHVSNPIDKLLAYRKKEEVVQSLLIDRDVLIREEIYQSAAETLSALSVKLGANDYFFGSDYPTYLDAVAFAYFHVILAIPQITDSNADKEAKSHATELRNLVLNHSNLVKYTKKMYSTWLK</sequence>
<keyword evidence="2" id="KW-0813">Transport</keyword>
<dbReference type="GO" id="GO:0015031">
    <property type="term" value="P:protein transport"/>
    <property type="evidence" value="ECO:0007669"/>
    <property type="project" value="UniProtKB-KW"/>
</dbReference>
<evidence type="ECO:0000313" key="10">
    <source>
        <dbReference type="Proteomes" id="UP000612746"/>
    </source>
</evidence>
<dbReference type="Proteomes" id="UP000612746">
    <property type="component" value="Unassembled WGS sequence"/>
</dbReference>
<dbReference type="InterPro" id="IPR019564">
    <property type="entry name" value="Sam37/metaxin_N"/>
</dbReference>
<dbReference type="Pfam" id="PF10568">
    <property type="entry name" value="Tom37"/>
    <property type="match status" value="1"/>
</dbReference>
<evidence type="ECO:0008006" key="11">
    <source>
        <dbReference type="Google" id="ProtNLM"/>
    </source>
</evidence>
<keyword evidence="10" id="KW-1185">Reference proteome</keyword>
<dbReference type="PANTHER" id="PTHR12289:SF41">
    <property type="entry name" value="FAILED AXON CONNECTIONS-RELATED"/>
    <property type="match status" value="1"/>
</dbReference>
<proteinExistence type="predicted"/>
<keyword evidence="5" id="KW-0496">Mitochondrion</keyword>
<keyword evidence="3" id="KW-1000">Mitochondrion outer membrane</keyword>
<keyword evidence="6" id="KW-0472">Membrane</keyword>
<dbReference type="GO" id="GO:0007005">
    <property type="term" value="P:mitochondrion organization"/>
    <property type="evidence" value="ECO:0007669"/>
    <property type="project" value="TreeGrafter"/>
</dbReference>
<accession>A0A8H7UB23</accession>
<comment type="subcellular location">
    <subcellularLocation>
        <location evidence="1">Mitochondrion outer membrane</location>
    </subcellularLocation>
</comment>